<dbReference type="Pfam" id="PF07494">
    <property type="entry name" value="Reg_prop"/>
    <property type="match status" value="3"/>
</dbReference>
<dbReference type="Proteomes" id="UP000179243">
    <property type="component" value="Unassembled WGS sequence"/>
</dbReference>
<evidence type="ECO:0000313" key="2">
    <source>
        <dbReference type="EMBL" id="OGK06757.1"/>
    </source>
</evidence>
<proteinExistence type="predicted"/>
<feature type="signal peptide" evidence="1">
    <location>
        <begin position="1"/>
        <end position="20"/>
    </location>
</feature>
<evidence type="ECO:0008006" key="4">
    <source>
        <dbReference type="Google" id="ProtNLM"/>
    </source>
</evidence>
<evidence type="ECO:0000313" key="3">
    <source>
        <dbReference type="Proteomes" id="UP000179243"/>
    </source>
</evidence>
<dbReference type="InterPro" id="IPR015943">
    <property type="entry name" value="WD40/YVTN_repeat-like_dom_sf"/>
</dbReference>
<dbReference type="AlphaFoldDB" id="A0A1F7FJV4"/>
<dbReference type="EMBL" id="MFYX01000021">
    <property type="protein sequence ID" value="OGK06757.1"/>
    <property type="molecule type" value="Genomic_DNA"/>
</dbReference>
<dbReference type="PROSITE" id="PS51257">
    <property type="entry name" value="PROKAR_LIPOPROTEIN"/>
    <property type="match status" value="1"/>
</dbReference>
<reference evidence="2 3" key="1">
    <citation type="journal article" date="2016" name="Nat. Commun.">
        <title>Thousands of microbial genomes shed light on interconnected biogeochemical processes in an aquifer system.</title>
        <authorList>
            <person name="Anantharaman K."/>
            <person name="Brown C.T."/>
            <person name="Hug L.A."/>
            <person name="Sharon I."/>
            <person name="Castelle C.J."/>
            <person name="Probst A.J."/>
            <person name="Thomas B.C."/>
            <person name="Singh A."/>
            <person name="Wilkins M.J."/>
            <person name="Karaoz U."/>
            <person name="Brodie E.L."/>
            <person name="Williams K.H."/>
            <person name="Hubbard S.S."/>
            <person name="Banfield J.F."/>
        </authorList>
    </citation>
    <scope>NUCLEOTIDE SEQUENCE [LARGE SCALE GENOMIC DNA]</scope>
</reference>
<feature type="chain" id="PRO_5009528785" description="Photosynthesis system II assembly factor Ycf48/Hcf136-like domain-containing protein" evidence="1">
    <location>
        <begin position="21"/>
        <end position="307"/>
    </location>
</feature>
<name>A0A1F7FJV4_UNCRA</name>
<dbReference type="InterPro" id="IPR011110">
    <property type="entry name" value="Reg_prop"/>
</dbReference>
<comment type="caution">
    <text evidence="2">The sequence shown here is derived from an EMBL/GenBank/DDBJ whole genome shotgun (WGS) entry which is preliminary data.</text>
</comment>
<evidence type="ECO:0000256" key="1">
    <source>
        <dbReference type="SAM" id="SignalP"/>
    </source>
</evidence>
<dbReference type="Gene3D" id="2.130.10.10">
    <property type="entry name" value="YVTN repeat-like/Quinoprotein amine dehydrogenase"/>
    <property type="match status" value="2"/>
</dbReference>
<protein>
    <recommendedName>
        <fullName evidence="4">Photosynthesis system II assembly factor Ycf48/Hcf136-like domain-containing protein</fullName>
    </recommendedName>
</protein>
<accession>A0A1F7FJV4</accession>
<dbReference type="SUPFAM" id="SSF63829">
    <property type="entry name" value="Calcium-dependent phosphotriesterase"/>
    <property type="match status" value="1"/>
</dbReference>
<keyword evidence="1" id="KW-0732">Signal</keyword>
<organism evidence="2 3">
    <name type="scientific">Candidatus Raymondbacteria bacterium RIFOXYD12_FULL_49_13</name>
    <dbReference type="NCBI Taxonomy" id="1817890"/>
    <lineage>
        <taxon>Bacteria</taxon>
        <taxon>Raymondiibacteriota</taxon>
    </lineage>
</organism>
<gene>
    <name evidence="2" type="ORF">A2519_05005</name>
</gene>
<sequence>MGKAILFLLATILCSCAKDAWHTYDTSNLPIKTNLIRQVIIGQEGLSWIGTFGNGLYQWNNGLWRSISAIGPHEYIFCLKQDTKGGLWVGTARSGAWYFDGKNWTNYSTSQGLRDNNVWDLLVEDDGTIWLGSRYHGMCVICPDTLACLGRAQGLPDNQITAVAKDSTGTVWIGTANSGMCGFRNRQAVDYMNRHTGLSGNYIRAIICDSLPRWVASWDGGLDFFNGKSWERQPVVQPPVVVLAFDPKGRLWAGTWGHGVFIMGKKGWKNIDTLNSGLADNHVIDIRFDEQGKAYMATSRGVAVYDR</sequence>